<sequence>MKADQFRTTTIRRGYVYSYYYESSAGGKPTILFLHGFPSTHRDWASQITYFAQKGYGIVAPDLLGYGKTSAPEDASEYKLQAIGQDVIDILNDLKVEKVIAIAHDWGCSLLSRMLNNYINYFSGAAFLALGYLSPQPNYDYKTVIAAFNQRYGYDIFGYWDFFAADDAVSLTEKNFKAQIDSFYSLLFPDDPLIWKTEMAPLRKAREWVEQNKQRPRAAFWTAEDKEAHKATLMQKGPRGAYNWYRAHHRALNNADEHAIPQERLNISIPTFLGGATKDYSCLIDAAKA</sequence>
<keyword evidence="1 4" id="KW-0378">Hydrolase</keyword>
<evidence type="ECO:0000313" key="5">
    <source>
        <dbReference type="Proteomes" id="UP000807353"/>
    </source>
</evidence>
<name>A0A9P5XYU7_9AGAR</name>
<dbReference type="Proteomes" id="UP000807353">
    <property type="component" value="Unassembled WGS sequence"/>
</dbReference>
<protein>
    <submittedName>
        <fullName evidence="4">Alpha/Beta hydrolase protein</fullName>
    </submittedName>
</protein>
<comment type="similarity">
    <text evidence="2">Belongs to the AB hydrolase superfamily. Epoxide hydrolase family.</text>
</comment>
<gene>
    <name evidence="4" type="ORF">BDZ94DRAFT_1312563</name>
</gene>
<comment type="caution">
    <text evidence="4">The sequence shown here is derived from an EMBL/GenBank/DDBJ whole genome shotgun (WGS) entry which is preliminary data.</text>
</comment>
<evidence type="ECO:0000256" key="2">
    <source>
        <dbReference type="ARBA" id="ARBA00038334"/>
    </source>
</evidence>
<dbReference type="SUPFAM" id="SSF53474">
    <property type="entry name" value="alpha/beta-Hydrolases"/>
    <property type="match status" value="1"/>
</dbReference>
<dbReference type="GO" id="GO:0016787">
    <property type="term" value="F:hydrolase activity"/>
    <property type="evidence" value="ECO:0007669"/>
    <property type="project" value="UniProtKB-KW"/>
</dbReference>
<evidence type="ECO:0000313" key="4">
    <source>
        <dbReference type="EMBL" id="KAF9459270.1"/>
    </source>
</evidence>
<dbReference type="PRINTS" id="PR00412">
    <property type="entry name" value="EPOXHYDRLASE"/>
</dbReference>
<dbReference type="EMBL" id="MU150320">
    <property type="protein sequence ID" value="KAF9459270.1"/>
    <property type="molecule type" value="Genomic_DNA"/>
</dbReference>
<accession>A0A9P5XYU7</accession>
<reference evidence="4" key="1">
    <citation type="submission" date="2020-11" db="EMBL/GenBank/DDBJ databases">
        <authorList>
            <consortium name="DOE Joint Genome Institute"/>
            <person name="Ahrendt S."/>
            <person name="Riley R."/>
            <person name="Andreopoulos W."/>
            <person name="Labutti K."/>
            <person name="Pangilinan J."/>
            <person name="Ruiz-Duenas F.J."/>
            <person name="Barrasa J.M."/>
            <person name="Sanchez-Garcia M."/>
            <person name="Camarero S."/>
            <person name="Miyauchi S."/>
            <person name="Serrano A."/>
            <person name="Linde D."/>
            <person name="Babiker R."/>
            <person name="Drula E."/>
            <person name="Ayuso-Fernandez I."/>
            <person name="Pacheco R."/>
            <person name="Padilla G."/>
            <person name="Ferreira P."/>
            <person name="Barriuso J."/>
            <person name="Kellner H."/>
            <person name="Castanera R."/>
            <person name="Alfaro M."/>
            <person name="Ramirez L."/>
            <person name="Pisabarro A.G."/>
            <person name="Kuo A."/>
            <person name="Tritt A."/>
            <person name="Lipzen A."/>
            <person name="He G."/>
            <person name="Yan M."/>
            <person name="Ng V."/>
            <person name="Cullen D."/>
            <person name="Martin F."/>
            <person name="Rosso M.-N."/>
            <person name="Henrissat B."/>
            <person name="Hibbett D."/>
            <person name="Martinez A.T."/>
            <person name="Grigoriev I.V."/>
        </authorList>
    </citation>
    <scope>NUCLEOTIDE SEQUENCE</scope>
    <source>
        <strain evidence="4">CBS 247.69</strain>
    </source>
</reference>
<evidence type="ECO:0000259" key="3">
    <source>
        <dbReference type="Pfam" id="PF00561"/>
    </source>
</evidence>
<dbReference type="InterPro" id="IPR000639">
    <property type="entry name" value="Epox_hydrolase-like"/>
</dbReference>
<dbReference type="InterPro" id="IPR029058">
    <property type="entry name" value="AB_hydrolase_fold"/>
</dbReference>
<keyword evidence="5" id="KW-1185">Reference proteome</keyword>
<dbReference type="Gene3D" id="3.40.50.1820">
    <property type="entry name" value="alpha/beta hydrolase"/>
    <property type="match status" value="1"/>
</dbReference>
<proteinExistence type="inferred from homology"/>
<organism evidence="4 5">
    <name type="scientific">Collybia nuda</name>
    <dbReference type="NCBI Taxonomy" id="64659"/>
    <lineage>
        <taxon>Eukaryota</taxon>
        <taxon>Fungi</taxon>
        <taxon>Dikarya</taxon>
        <taxon>Basidiomycota</taxon>
        <taxon>Agaricomycotina</taxon>
        <taxon>Agaricomycetes</taxon>
        <taxon>Agaricomycetidae</taxon>
        <taxon>Agaricales</taxon>
        <taxon>Tricholomatineae</taxon>
        <taxon>Clitocybaceae</taxon>
        <taxon>Collybia</taxon>
    </lineage>
</organism>
<dbReference type="Pfam" id="PF00561">
    <property type="entry name" value="Abhydrolase_1"/>
    <property type="match status" value="1"/>
</dbReference>
<dbReference type="OrthoDB" id="408373at2759"/>
<dbReference type="PANTHER" id="PTHR43329">
    <property type="entry name" value="EPOXIDE HYDROLASE"/>
    <property type="match status" value="1"/>
</dbReference>
<feature type="domain" description="AB hydrolase-1" evidence="3">
    <location>
        <begin position="29"/>
        <end position="178"/>
    </location>
</feature>
<dbReference type="InterPro" id="IPR000073">
    <property type="entry name" value="AB_hydrolase_1"/>
</dbReference>
<evidence type="ECO:0000256" key="1">
    <source>
        <dbReference type="ARBA" id="ARBA00022801"/>
    </source>
</evidence>
<dbReference type="AlphaFoldDB" id="A0A9P5XYU7"/>